<feature type="domain" description="Reverse transcriptase zinc-binding" evidence="1">
    <location>
        <begin position="15"/>
        <end position="83"/>
    </location>
</feature>
<comment type="caution">
    <text evidence="2">The sequence shown here is derived from an EMBL/GenBank/DDBJ whole genome shotgun (WGS) entry which is preliminary data.</text>
</comment>
<protein>
    <submittedName>
        <fullName evidence="2">Reverse transcriptase zinc-binding domain</fullName>
    </submittedName>
</protein>
<keyword evidence="2" id="KW-0695">RNA-directed DNA polymerase</keyword>
<dbReference type="EMBL" id="JABWDY010014569">
    <property type="protein sequence ID" value="KAF5197548.1"/>
    <property type="molecule type" value="Genomic_DNA"/>
</dbReference>
<evidence type="ECO:0000259" key="1">
    <source>
        <dbReference type="Pfam" id="PF13966"/>
    </source>
</evidence>
<dbReference type="InterPro" id="IPR026960">
    <property type="entry name" value="RVT-Znf"/>
</dbReference>
<evidence type="ECO:0000313" key="2">
    <source>
        <dbReference type="EMBL" id="KAF5197548.1"/>
    </source>
</evidence>
<organism evidence="2 3">
    <name type="scientific">Thalictrum thalictroides</name>
    <name type="common">Rue-anemone</name>
    <name type="synonym">Anemone thalictroides</name>
    <dbReference type="NCBI Taxonomy" id="46969"/>
    <lineage>
        <taxon>Eukaryota</taxon>
        <taxon>Viridiplantae</taxon>
        <taxon>Streptophyta</taxon>
        <taxon>Embryophyta</taxon>
        <taxon>Tracheophyta</taxon>
        <taxon>Spermatophyta</taxon>
        <taxon>Magnoliopsida</taxon>
        <taxon>Ranunculales</taxon>
        <taxon>Ranunculaceae</taxon>
        <taxon>Thalictroideae</taxon>
        <taxon>Thalictrum</taxon>
    </lineage>
</organism>
<name>A0A7J6WKQ9_THATH</name>
<dbReference type="AlphaFoldDB" id="A0A7J6WKQ9"/>
<gene>
    <name evidence="2" type="ORF">FRX31_012865</name>
</gene>
<proteinExistence type="predicted"/>
<keyword evidence="2" id="KW-0808">Transferase</keyword>
<dbReference type="OrthoDB" id="1429916at2759"/>
<keyword evidence="2" id="KW-0548">Nucleotidyltransferase</keyword>
<reference evidence="2 3" key="1">
    <citation type="submission" date="2020-06" db="EMBL/GenBank/DDBJ databases">
        <title>Transcriptomic and genomic resources for Thalictrum thalictroides and T. hernandezii: Facilitating candidate gene discovery in an emerging model plant lineage.</title>
        <authorList>
            <person name="Arias T."/>
            <person name="Riano-Pachon D.M."/>
            <person name="Di Stilio V.S."/>
        </authorList>
    </citation>
    <scope>NUCLEOTIDE SEQUENCE [LARGE SCALE GENOMIC DNA]</scope>
    <source>
        <strain evidence="3">cv. WT478/WT964</strain>
        <tissue evidence="2">Leaves</tissue>
    </source>
</reference>
<dbReference type="GO" id="GO:0003964">
    <property type="term" value="F:RNA-directed DNA polymerase activity"/>
    <property type="evidence" value="ECO:0007669"/>
    <property type="project" value="UniProtKB-KW"/>
</dbReference>
<keyword evidence="3" id="KW-1185">Reference proteome</keyword>
<dbReference type="Proteomes" id="UP000554482">
    <property type="component" value="Unassembled WGS sequence"/>
</dbReference>
<sequence>MLVDTGRPANEVRRTFPCTYVWEPQIPTKVKFFMWSLLWDRLLTVDKLQRRGIVFPNRCCLCLVAEETMPHLFLSCRLSMEVWVNLLTVNIAARQALPSWRNTMDMLQNWPVFHSNEVAADIWAILPYAILWTIWQTRNDVIFNGGTWDTNRVIQRIKATVWGWLNMSLKSMELRKKFKFTDVLFGWRYVMTEQG</sequence>
<evidence type="ECO:0000313" key="3">
    <source>
        <dbReference type="Proteomes" id="UP000554482"/>
    </source>
</evidence>
<dbReference type="Pfam" id="PF13966">
    <property type="entry name" value="zf-RVT"/>
    <property type="match status" value="1"/>
</dbReference>
<accession>A0A7J6WKQ9</accession>